<keyword evidence="3" id="KW-1185">Reference proteome</keyword>
<protein>
    <submittedName>
        <fullName evidence="2">Uncharacterized protein</fullName>
    </submittedName>
</protein>
<evidence type="ECO:0000313" key="2">
    <source>
        <dbReference type="EMBL" id="MBW0490368.1"/>
    </source>
</evidence>
<sequence length="267" mass="31255">MILKGIGGHTRSFVALLGLTAIILASGEETQIHFFLAKGSFNIVLGRLSWQKTTLGYNFPINNGKYSVIKSLMKEYYEFPCANLKKLDGKLVHLEEWIYAAWTNLSQIRQERNRPLRNKEQPYEWQLENCEVIQKPPNEDYETELISENEYIYLRFPYITLEDLHGDEAKQILGEEGYLCHLPGENLSKIQFSELSTEEGIKGNLSNQFWDEKFEIGILPRRGLYFNQIWAQWCIGLNGSTYENGRHKWVEDRKLSIDEDLWWSDFT</sequence>
<dbReference type="AlphaFoldDB" id="A0A9Q3CUU5"/>
<evidence type="ECO:0000256" key="1">
    <source>
        <dbReference type="SAM" id="SignalP"/>
    </source>
</evidence>
<evidence type="ECO:0000313" key="3">
    <source>
        <dbReference type="Proteomes" id="UP000765509"/>
    </source>
</evidence>
<feature type="signal peptide" evidence="1">
    <location>
        <begin position="1"/>
        <end position="27"/>
    </location>
</feature>
<dbReference type="OrthoDB" id="2501290at2759"/>
<gene>
    <name evidence="2" type="ORF">O181_030083</name>
</gene>
<organism evidence="2 3">
    <name type="scientific">Austropuccinia psidii MF-1</name>
    <dbReference type="NCBI Taxonomy" id="1389203"/>
    <lineage>
        <taxon>Eukaryota</taxon>
        <taxon>Fungi</taxon>
        <taxon>Dikarya</taxon>
        <taxon>Basidiomycota</taxon>
        <taxon>Pucciniomycotina</taxon>
        <taxon>Pucciniomycetes</taxon>
        <taxon>Pucciniales</taxon>
        <taxon>Sphaerophragmiaceae</taxon>
        <taxon>Austropuccinia</taxon>
    </lineage>
</organism>
<reference evidence="2" key="1">
    <citation type="submission" date="2021-03" db="EMBL/GenBank/DDBJ databases">
        <title>Draft genome sequence of rust myrtle Austropuccinia psidii MF-1, a brazilian biotype.</title>
        <authorList>
            <person name="Quecine M.C."/>
            <person name="Pachon D.M.R."/>
            <person name="Bonatelli M.L."/>
            <person name="Correr F.H."/>
            <person name="Franceschini L.M."/>
            <person name="Leite T.F."/>
            <person name="Margarido G.R.A."/>
            <person name="Almeida C.A."/>
            <person name="Ferrarezi J.A."/>
            <person name="Labate C.A."/>
        </authorList>
    </citation>
    <scope>NUCLEOTIDE SEQUENCE</scope>
    <source>
        <strain evidence="2">MF-1</strain>
    </source>
</reference>
<comment type="caution">
    <text evidence="2">The sequence shown here is derived from an EMBL/GenBank/DDBJ whole genome shotgun (WGS) entry which is preliminary data.</text>
</comment>
<keyword evidence="1" id="KW-0732">Signal</keyword>
<proteinExistence type="predicted"/>
<accession>A0A9Q3CUU5</accession>
<feature type="chain" id="PRO_5040432082" evidence="1">
    <location>
        <begin position="28"/>
        <end position="267"/>
    </location>
</feature>
<name>A0A9Q3CUU5_9BASI</name>
<dbReference type="EMBL" id="AVOT02010548">
    <property type="protein sequence ID" value="MBW0490368.1"/>
    <property type="molecule type" value="Genomic_DNA"/>
</dbReference>
<dbReference type="Proteomes" id="UP000765509">
    <property type="component" value="Unassembled WGS sequence"/>
</dbReference>